<dbReference type="GO" id="GO:0005829">
    <property type="term" value="C:cytosol"/>
    <property type="evidence" value="ECO:0007669"/>
    <property type="project" value="TreeGrafter"/>
</dbReference>
<dbReference type="InterPro" id="IPR051167">
    <property type="entry name" value="Prolyl_oligopep/macrocyclase"/>
</dbReference>
<dbReference type="InterPro" id="IPR023302">
    <property type="entry name" value="Pept_S9A_N"/>
</dbReference>
<sequence length="705" mass="76483">MGARTRWRRGLNEGTTNMTDTVLPPAVRIAYPDTASRPESVAFGAVRYDDPFRWLEEDTDPGVVEWQRAQDDLAQAHLAALPAFGTFVERLQAIGETDDVTVPMFAGGRWFRRHVPEDRDLAVVEVSAGPGEPGRRIVDLNAMRTDEPLHLAGFHPSPDGRKAIFAWTAGGREEPDVRVIDIDTGATLVDGLPHRKPQNFAWLPDGSGFLYLALDAAIAGEPGLRRLLLDAPSQAPAEDVVLDHPVVRPILCADRRHIVLALDHLAPRLDYILDTQGDAGWQPFLKGIPGIFRGDILGDNFLAITDDGAPRGRLVAIPLATPADRETWQEIVPASDNVLAFVLVTGGRAVLLEWVDTYSRLRVIDKEGEIEGEIALPGRGMVNSFGANMVLPTMLDPIARAAEGEILFVFSAFDRAPALYSANLATRETKKLGEPKYRLDVQVRDLDCRSADGARVLYHVVARSDLDLSKPQPTVITGYGGFNVTVAPGWLGTQWAAWIEAGGVVALAHLRGGGEHGTPWFEQGRMKLKQNSFNDVHAIAGDLIARGITAPARLGVTGGSNGGVMASAVAVQRPDLYRASIPVVPITDVLARVRDPVTMVSSLDYGDPADPEMAEAIHRWSPYQNVRDGLSYPALLIDCGANDPRCPPWHGRKFAARVQQASIGDLPILLRVRADAGHGSVGKAQKVRVSADNLAFFAHQLGLEE</sequence>
<evidence type="ECO:0000256" key="2">
    <source>
        <dbReference type="ARBA" id="ARBA00011897"/>
    </source>
</evidence>
<dbReference type="GO" id="GO:0004252">
    <property type="term" value="F:serine-type endopeptidase activity"/>
    <property type="evidence" value="ECO:0007669"/>
    <property type="project" value="UniProtKB-EC"/>
</dbReference>
<dbReference type="Pfam" id="PF00326">
    <property type="entry name" value="Peptidase_S9"/>
    <property type="match status" value="1"/>
</dbReference>
<dbReference type="EMBL" id="CP013344">
    <property type="protein sequence ID" value="AMU90721.1"/>
    <property type="molecule type" value="Genomic_DNA"/>
</dbReference>
<dbReference type="PANTHER" id="PTHR42881:SF2">
    <property type="entry name" value="PROLYL ENDOPEPTIDASE"/>
    <property type="match status" value="1"/>
</dbReference>
<reference evidence="8 9" key="2">
    <citation type="journal article" date="2016" name="Genome Announc.">
        <title>Complete Genome Sequence of Sphingopyxis macrogoltabida Strain 203N (NBRC 111659), a Polyethylene Glycol Degrader.</title>
        <authorList>
            <person name="Ohtsubo Y."/>
            <person name="Nonoyama S."/>
            <person name="Nagata Y."/>
            <person name="Numata M."/>
            <person name="Tsuchikane K."/>
            <person name="Hosoyama A."/>
            <person name="Yamazoe A."/>
            <person name="Tsuda M."/>
            <person name="Fujita N."/>
            <person name="Kawai F."/>
        </authorList>
    </citation>
    <scope>NUCLEOTIDE SEQUENCE [LARGE SCALE GENOMIC DNA]</scope>
    <source>
        <strain evidence="8 9">203N</strain>
    </source>
</reference>
<dbReference type="InterPro" id="IPR001375">
    <property type="entry name" value="Peptidase_S9_cat"/>
</dbReference>
<gene>
    <name evidence="8" type="ORF">ATM17_16995</name>
</gene>
<dbReference type="Gene3D" id="3.40.50.1820">
    <property type="entry name" value="alpha/beta hydrolase"/>
    <property type="match status" value="1"/>
</dbReference>
<dbReference type="KEGG" id="smaz:LH19_16425"/>
<dbReference type="SUPFAM" id="SSF53474">
    <property type="entry name" value="alpha/beta-Hydrolases"/>
    <property type="match status" value="1"/>
</dbReference>
<evidence type="ECO:0000256" key="3">
    <source>
        <dbReference type="ARBA" id="ARBA00022670"/>
    </source>
</evidence>
<name>A0AAC9FFW0_SPHMC</name>
<keyword evidence="3" id="KW-0645">Protease</keyword>
<dbReference type="PANTHER" id="PTHR42881">
    <property type="entry name" value="PROLYL ENDOPEPTIDASE"/>
    <property type="match status" value="1"/>
</dbReference>
<dbReference type="Proteomes" id="UP000076088">
    <property type="component" value="Chromosome"/>
</dbReference>
<dbReference type="Gene3D" id="2.130.10.120">
    <property type="entry name" value="Prolyl oligopeptidase, N-terminal domain"/>
    <property type="match status" value="1"/>
</dbReference>
<evidence type="ECO:0000256" key="1">
    <source>
        <dbReference type="ARBA" id="ARBA00001070"/>
    </source>
</evidence>
<comment type="catalytic activity">
    <reaction evidence="1">
        <text>Hydrolysis of Pro-|-Xaa &gt;&gt; Ala-|-Xaa in oligopeptides.</text>
        <dbReference type="EC" id="3.4.21.26"/>
    </reaction>
</comment>
<protein>
    <recommendedName>
        <fullName evidence="2">prolyl oligopeptidase</fullName>
        <ecNumber evidence="2">3.4.21.26</ecNumber>
    </recommendedName>
</protein>
<dbReference type="GO" id="GO:0070012">
    <property type="term" value="F:oligopeptidase activity"/>
    <property type="evidence" value="ECO:0007669"/>
    <property type="project" value="TreeGrafter"/>
</dbReference>
<dbReference type="SUPFAM" id="SSF50993">
    <property type="entry name" value="Peptidase/esterase 'gauge' domain"/>
    <property type="match status" value="1"/>
</dbReference>
<evidence type="ECO:0000256" key="5">
    <source>
        <dbReference type="ARBA" id="ARBA00022825"/>
    </source>
</evidence>
<evidence type="ECO:0000313" key="8">
    <source>
        <dbReference type="EMBL" id="AMU90721.1"/>
    </source>
</evidence>
<proteinExistence type="predicted"/>
<evidence type="ECO:0000313" key="9">
    <source>
        <dbReference type="Proteomes" id="UP000076088"/>
    </source>
</evidence>
<feature type="domain" description="Peptidase S9 prolyl oligopeptidase catalytic" evidence="6">
    <location>
        <begin position="498"/>
        <end position="702"/>
    </location>
</feature>
<evidence type="ECO:0000259" key="6">
    <source>
        <dbReference type="Pfam" id="PF00326"/>
    </source>
</evidence>
<evidence type="ECO:0000256" key="4">
    <source>
        <dbReference type="ARBA" id="ARBA00022801"/>
    </source>
</evidence>
<dbReference type="PRINTS" id="PR00862">
    <property type="entry name" value="PROLIGOPTASE"/>
</dbReference>
<keyword evidence="9" id="KW-1185">Reference proteome</keyword>
<keyword evidence="4" id="KW-0378">Hydrolase</keyword>
<organism evidence="8 9">
    <name type="scientific">Sphingopyxis macrogoltabida</name>
    <name type="common">Sphingomonas macrogoltabidus</name>
    <dbReference type="NCBI Taxonomy" id="33050"/>
    <lineage>
        <taxon>Bacteria</taxon>
        <taxon>Pseudomonadati</taxon>
        <taxon>Pseudomonadota</taxon>
        <taxon>Alphaproteobacteria</taxon>
        <taxon>Sphingomonadales</taxon>
        <taxon>Sphingomonadaceae</taxon>
        <taxon>Sphingopyxis</taxon>
    </lineage>
</organism>
<dbReference type="GO" id="GO:0006508">
    <property type="term" value="P:proteolysis"/>
    <property type="evidence" value="ECO:0007669"/>
    <property type="project" value="UniProtKB-KW"/>
</dbReference>
<dbReference type="EC" id="3.4.21.26" evidence="2"/>
<accession>A0AAC9FFW0</accession>
<dbReference type="Pfam" id="PF02897">
    <property type="entry name" value="Peptidase_S9_N"/>
    <property type="match status" value="1"/>
</dbReference>
<evidence type="ECO:0000259" key="7">
    <source>
        <dbReference type="Pfam" id="PF02897"/>
    </source>
</evidence>
<reference evidence="9" key="1">
    <citation type="submission" date="2015-11" db="EMBL/GenBank/DDBJ databases">
        <title>Complete genome sequence of a polyethylene-glycol degrader Sphingopyxis macrogoltabida 203N (NBRC 111659).</title>
        <authorList>
            <person name="Yoshiyuki O."/>
            <person name="Shouta N."/>
            <person name="Nagata Y."/>
            <person name="Numata M."/>
            <person name="Tsuchikane K."/>
            <person name="Hosoyama A."/>
            <person name="Yamazoe A."/>
            <person name="Tsuda M."/>
            <person name="Fujita N."/>
            <person name="Kawai F."/>
        </authorList>
    </citation>
    <scope>NUCLEOTIDE SEQUENCE [LARGE SCALE GENOMIC DNA]</scope>
    <source>
        <strain evidence="9">203N</strain>
    </source>
</reference>
<feature type="domain" description="Peptidase S9A N-terminal" evidence="7">
    <location>
        <begin position="41"/>
        <end position="388"/>
    </location>
</feature>
<dbReference type="InterPro" id="IPR029058">
    <property type="entry name" value="AB_hydrolase_fold"/>
</dbReference>
<dbReference type="InterPro" id="IPR002470">
    <property type="entry name" value="Peptidase_S9A"/>
</dbReference>
<dbReference type="AlphaFoldDB" id="A0AAC9FFW0"/>
<keyword evidence="5" id="KW-0720">Serine protease</keyword>